<dbReference type="AlphaFoldDB" id="A0AAV2QFL1"/>
<evidence type="ECO:0000256" key="9">
    <source>
        <dbReference type="SAM" id="MobiDB-lite"/>
    </source>
</evidence>
<dbReference type="EMBL" id="CAXKWB010006589">
    <property type="protein sequence ID" value="CAL4083488.1"/>
    <property type="molecule type" value="Genomic_DNA"/>
</dbReference>
<dbReference type="GO" id="GO:0003700">
    <property type="term" value="F:DNA-binding transcription factor activity"/>
    <property type="evidence" value="ECO:0007669"/>
    <property type="project" value="TreeGrafter"/>
</dbReference>
<comment type="subcellular location">
    <subcellularLocation>
        <location evidence="1">Nucleus</location>
    </subcellularLocation>
</comment>
<evidence type="ECO:0000256" key="1">
    <source>
        <dbReference type="ARBA" id="ARBA00004123"/>
    </source>
</evidence>
<name>A0AAV2QFL1_MEGNR</name>
<dbReference type="Pfam" id="PF00096">
    <property type="entry name" value="zf-C2H2"/>
    <property type="match status" value="1"/>
</dbReference>
<dbReference type="GO" id="GO:0000978">
    <property type="term" value="F:RNA polymerase II cis-regulatory region sequence-specific DNA binding"/>
    <property type="evidence" value="ECO:0007669"/>
    <property type="project" value="TreeGrafter"/>
</dbReference>
<proteinExistence type="predicted"/>
<dbReference type="PROSITE" id="PS50157">
    <property type="entry name" value="ZINC_FINGER_C2H2_2"/>
    <property type="match status" value="1"/>
</dbReference>
<dbReference type="Proteomes" id="UP001497623">
    <property type="component" value="Unassembled WGS sequence"/>
</dbReference>
<dbReference type="GO" id="GO:0008270">
    <property type="term" value="F:zinc ion binding"/>
    <property type="evidence" value="ECO:0007669"/>
    <property type="project" value="UniProtKB-KW"/>
</dbReference>
<organism evidence="11 12">
    <name type="scientific">Meganyctiphanes norvegica</name>
    <name type="common">Northern krill</name>
    <name type="synonym">Thysanopoda norvegica</name>
    <dbReference type="NCBI Taxonomy" id="48144"/>
    <lineage>
        <taxon>Eukaryota</taxon>
        <taxon>Metazoa</taxon>
        <taxon>Ecdysozoa</taxon>
        <taxon>Arthropoda</taxon>
        <taxon>Crustacea</taxon>
        <taxon>Multicrustacea</taxon>
        <taxon>Malacostraca</taxon>
        <taxon>Eumalacostraca</taxon>
        <taxon>Eucarida</taxon>
        <taxon>Euphausiacea</taxon>
        <taxon>Euphausiidae</taxon>
        <taxon>Meganyctiphanes</taxon>
    </lineage>
</organism>
<dbReference type="GO" id="GO:0006357">
    <property type="term" value="P:regulation of transcription by RNA polymerase II"/>
    <property type="evidence" value="ECO:0007669"/>
    <property type="project" value="TreeGrafter"/>
</dbReference>
<dbReference type="SUPFAM" id="SSF57667">
    <property type="entry name" value="beta-beta-alpha zinc fingers"/>
    <property type="match status" value="1"/>
</dbReference>
<dbReference type="InterPro" id="IPR050589">
    <property type="entry name" value="Ikaros_C2H2-ZF"/>
</dbReference>
<dbReference type="PANTHER" id="PTHR24404">
    <property type="entry name" value="ZINC FINGER PROTEIN"/>
    <property type="match status" value="1"/>
</dbReference>
<keyword evidence="2" id="KW-0479">Metal-binding</keyword>
<dbReference type="InterPro" id="IPR013087">
    <property type="entry name" value="Znf_C2H2_type"/>
</dbReference>
<evidence type="ECO:0000256" key="4">
    <source>
        <dbReference type="ARBA" id="ARBA00022771"/>
    </source>
</evidence>
<dbReference type="PROSITE" id="PS00028">
    <property type="entry name" value="ZINC_FINGER_C2H2_1"/>
    <property type="match status" value="1"/>
</dbReference>
<evidence type="ECO:0000256" key="8">
    <source>
        <dbReference type="PROSITE-ProRule" id="PRU00042"/>
    </source>
</evidence>
<evidence type="ECO:0000256" key="7">
    <source>
        <dbReference type="ARBA" id="ARBA00023242"/>
    </source>
</evidence>
<dbReference type="SMART" id="SM00355">
    <property type="entry name" value="ZnF_C2H2"/>
    <property type="match status" value="1"/>
</dbReference>
<protein>
    <recommendedName>
        <fullName evidence="10">C2H2-type domain-containing protein</fullName>
    </recommendedName>
</protein>
<keyword evidence="4 8" id="KW-0863">Zinc-finger</keyword>
<dbReference type="GO" id="GO:0005634">
    <property type="term" value="C:nucleus"/>
    <property type="evidence" value="ECO:0007669"/>
    <property type="project" value="UniProtKB-SubCell"/>
</dbReference>
<dbReference type="InterPro" id="IPR036236">
    <property type="entry name" value="Znf_C2H2_sf"/>
</dbReference>
<comment type="caution">
    <text evidence="11">The sequence shown here is derived from an EMBL/GenBank/DDBJ whole genome shotgun (WGS) entry which is preliminary data.</text>
</comment>
<feature type="compositionally biased region" description="Basic and acidic residues" evidence="9">
    <location>
        <begin position="94"/>
        <end position="108"/>
    </location>
</feature>
<keyword evidence="12" id="KW-1185">Reference proteome</keyword>
<keyword evidence="7" id="KW-0539">Nucleus</keyword>
<feature type="non-terminal residue" evidence="11">
    <location>
        <position position="108"/>
    </location>
</feature>
<keyword evidence="3" id="KW-0677">Repeat</keyword>
<evidence type="ECO:0000313" key="12">
    <source>
        <dbReference type="Proteomes" id="UP001497623"/>
    </source>
</evidence>
<gene>
    <name evidence="11" type="ORF">MNOR_LOCUS12162</name>
</gene>
<evidence type="ECO:0000256" key="5">
    <source>
        <dbReference type="ARBA" id="ARBA00022833"/>
    </source>
</evidence>
<dbReference type="FunFam" id="3.30.160.60:FF:000670">
    <property type="entry name" value="zinc finger protein 22"/>
    <property type="match status" value="1"/>
</dbReference>
<evidence type="ECO:0000256" key="6">
    <source>
        <dbReference type="ARBA" id="ARBA00023125"/>
    </source>
</evidence>
<keyword evidence="6" id="KW-0238">DNA-binding</keyword>
<evidence type="ECO:0000256" key="2">
    <source>
        <dbReference type="ARBA" id="ARBA00022723"/>
    </source>
</evidence>
<accession>A0AAV2QFL1</accession>
<dbReference type="PANTHER" id="PTHR24404:SF110">
    <property type="entry name" value="C2H2-TYPE DOMAIN-CONTAINING PROTEIN"/>
    <property type="match status" value="1"/>
</dbReference>
<evidence type="ECO:0000259" key="10">
    <source>
        <dbReference type="PROSITE" id="PS50157"/>
    </source>
</evidence>
<dbReference type="Gene3D" id="3.30.160.60">
    <property type="entry name" value="Classic Zinc Finger"/>
    <property type="match status" value="1"/>
</dbReference>
<keyword evidence="5" id="KW-0862">Zinc</keyword>
<reference evidence="11 12" key="1">
    <citation type="submission" date="2024-05" db="EMBL/GenBank/DDBJ databases">
        <authorList>
            <person name="Wallberg A."/>
        </authorList>
    </citation>
    <scope>NUCLEOTIDE SEQUENCE [LARGE SCALE GENOMIC DNA]</scope>
</reference>
<evidence type="ECO:0000256" key="3">
    <source>
        <dbReference type="ARBA" id="ARBA00022737"/>
    </source>
</evidence>
<evidence type="ECO:0000313" key="11">
    <source>
        <dbReference type="EMBL" id="CAL4083488.1"/>
    </source>
</evidence>
<feature type="domain" description="C2H2-type" evidence="10">
    <location>
        <begin position="79"/>
        <end position="106"/>
    </location>
</feature>
<sequence length="108" mass="12899">MQNLNEEYKESSHNTFLKGYDVKLDNSDINVQELPWWKVGQTDEYEQVKEENLFKDDTLRKIKINLRQNRGVRMEERPFKCSQCEKSCSSKGNLESHMRIHTGERPYT</sequence>
<feature type="region of interest" description="Disordered" evidence="9">
    <location>
        <begin position="87"/>
        <end position="108"/>
    </location>
</feature>